<dbReference type="PANTHER" id="PTHR30146">
    <property type="entry name" value="LACI-RELATED TRANSCRIPTIONAL REPRESSOR"/>
    <property type="match status" value="1"/>
</dbReference>
<keyword evidence="2" id="KW-0238">DNA-binding</keyword>
<keyword evidence="1" id="KW-0805">Transcription regulation</keyword>
<evidence type="ECO:0000313" key="6">
    <source>
        <dbReference type="Proteomes" id="UP000765802"/>
    </source>
</evidence>
<dbReference type="EMBL" id="MBUA01000001">
    <property type="protein sequence ID" value="MBC6490343.1"/>
    <property type="molecule type" value="Genomic_DNA"/>
</dbReference>
<evidence type="ECO:0000256" key="2">
    <source>
        <dbReference type="ARBA" id="ARBA00023125"/>
    </source>
</evidence>
<dbReference type="PANTHER" id="PTHR30146:SF109">
    <property type="entry name" value="HTH-TYPE TRANSCRIPTIONAL REGULATOR GALS"/>
    <property type="match status" value="1"/>
</dbReference>
<gene>
    <name evidence="5" type="ORF">BC349_05170</name>
</gene>
<evidence type="ECO:0000313" key="5">
    <source>
        <dbReference type="EMBL" id="MBC6490343.1"/>
    </source>
</evidence>
<dbReference type="Gene3D" id="1.10.260.40">
    <property type="entry name" value="lambda repressor-like DNA-binding domains"/>
    <property type="match status" value="1"/>
</dbReference>
<dbReference type="InterPro" id="IPR001761">
    <property type="entry name" value="Peripla_BP/Lac1_sug-bd_dom"/>
</dbReference>
<dbReference type="PROSITE" id="PS50932">
    <property type="entry name" value="HTH_LACI_2"/>
    <property type="match status" value="1"/>
</dbReference>
<dbReference type="SMART" id="SM00354">
    <property type="entry name" value="HTH_LACI"/>
    <property type="match status" value="1"/>
</dbReference>
<sequence>MQNITIKDIAKALDLSYSTVSRALKGSYKISEPVRNKVIAYANEHNYRPNLLAQSLKNKNSRCIGVVLCNIPNSFFAEVISGIESVAYTKNYLVIITQSHESYEREIQALENLTWRSIDGLLISLSTETSDCSHIAALHAKGLPVVFFDRVSEDFKTHLVKADNEGGAYDLTNHLLHQGYRRIAQITSPAHLSITQERIAGYKKALSEAGQPIDESLIKYCEHGGMLFEEIETAVSELFDSGNPPDAIFAASDRLTLGTLSILKKMGKSIPGDIGMAGFSNFSEPELFEPALTTIKQPAFEMGKTAAELLIQLIESKRPVTEFEKKVFPTELKARASTNRKISVAY</sequence>
<feature type="domain" description="HTH lacI-type" evidence="4">
    <location>
        <begin position="4"/>
        <end position="58"/>
    </location>
</feature>
<dbReference type="Gene3D" id="3.40.50.2300">
    <property type="match status" value="2"/>
</dbReference>
<keyword evidence="3" id="KW-0804">Transcription</keyword>
<accession>A0ABR7M6U7</accession>
<evidence type="ECO:0000259" key="4">
    <source>
        <dbReference type="PROSITE" id="PS50932"/>
    </source>
</evidence>
<dbReference type="SUPFAM" id="SSF47413">
    <property type="entry name" value="lambda repressor-like DNA-binding domains"/>
    <property type="match status" value="1"/>
</dbReference>
<dbReference type="CDD" id="cd06267">
    <property type="entry name" value="PBP1_LacI_sugar_binding-like"/>
    <property type="match status" value="1"/>
</dbReference>
<dbReference type="InterPro" id="IPR000843">
    <property type="entry name" value="HTH_LacI"/>
</dbReference>
<dbReference type="InterPro" id="IPR010982">
    <property type="entry name" value="Lambda_DNA-bd_dom_sf"/>
</dbReference>
<keyword evidence="6" id="KW-1185">Reference proteome</keyword>
<evidence type="ECO:0000256" key="3">
    <source>
        <dbReference type="ARBA" id="ARBA00023163"/>
    </source>
</evidence>
<dbReference type="CDD" id="cd01392">
    <property type="entry name" value="HTH_LacI"/>
    <property type="match status" value="1"/>
</dbReference>
<dbReference type="InterPro" id="IPR028082">
    <property type="entry name" value="Peripla_BP_I"/>
</dbReference>
<organism evidence="5 6">
    <name type="scientific">Flavihumibacter stibioxidans</name>
    <dbReference type="NCBI Taxonomy" id="1834163"/>
    <lineage>
        <taxon>Bacteria</taxon>
        <taxon>Pseudomonadati</taxon>
        <taxon>Bacteroidota</taxon>
        <taxon>Chitinophagia</taxon>
        <taxon>Chitinophagales</taxon>
        <taxon>Chitinophagaceae</taxon>
        <taxon>Flavihumibacter</taxon>
    </lineage>
</organism>
<name>A0ABR7M6U7_9BACT</name>
<dbReference type="Pfam" id="PF00532">
    <property type="entry name" value="Peripla_BP_1"/>
    <property type="match status" value="1"/>
</dbReference>
<dbReference type="Pfam" id="PF00356">
    <property type="entry name" value="LacI"/>
    <property type="match status" value="1"/>
</dbReference>
<comment type="caution">
    <text evidence="5">The sequence shown here is derived from an EMBL/GenBank/DDBJ whole genome shotgun (WGS) entry which is preliminary data.</text>
</comment>
<reference evidence="5 6" key="1">
    <citation type="submission" date="2016-07" db="EMBL/GenBank/DDBJ databases">
        <title>Genome analysis of Flavihumibacter stibioxidans YS-17.</title>
        <authorList>
            <person name="Shi K."/>
            <person name="Han Y."/>
            <person name="Wang G."/>
        </authorList>
    </citation>
    <scope>NUCLEOTIDE SEQUENCE [LARGE SCALE GENOMIC DNA]</scope>
    <source>
        <strain evidence="5 6">YS-17</strain>
    </source>
</reference>
<dbReference type="SUPFAM" id="SSF53822">
    <property type="entry name" value="Periplasmic binding protein-like I"/>
    <property type="match status" value="1"/>
</dbReference>
<proteinExistence type="predicted"/>
<protein>
    <submittedName>
        <fullName evidence="5">LacI family transcriptional regulator</fullName>
    </submittedName>
</protein>
<evidence type="ECO:0000256" key="1">
    <source>
        <dbReference type="ARBA" id="ARBA00023015"/>
    </source>
</evidence>
<dbReference type="Proteomes" id="UP000765802">
    <property type="component" value="Unassembled WGS sequence"/>
</dbReference>